<dbReference type="Proteomes" id="UP000011682">
    <property type="component" value="Unassembled WGS sequence"/>
</dbReference>
<keyword evidence="3" id="KW-1185">Reference proteome</keyword>
<dbReference type="PROSITE" id="PS51257">
    <property type="entry name" value="PROKAR_LIPOPROTEIN"/>
    <property type="match status" value="1"/>
</dbReference>
<dbReference type="EMBL" id="ANAH02000034">
    <property type="protein sequence ID" value="EPX57619.1"/>
    <property type="molecule type" value="Genomic_DNA"/>
</dbReference>
<keyword evidence="1" id="KW-0732">Signal</keyword>
<accession>S9Q8I8</accession>
<evidence type="ECO:0008006" key="4">
    <source>
        <dbReference type="Google" id="ProtNLM"/>
    </source>
</evidence>
<feature type="chain" id="PRO_5004554774" description="Serine/threonine protein kinase" evidence="1">
    <location>
        <begin position="28"/>
        <end position="166"/>
    </location>
</feature>
<name>S9Q8I8_CYSF2</name>
<organism evidence="2 3">
    <name type="scientific">Cystobacter fuscus (strain ATCC 25194 / DSM 2262 / NBRC 100088 / M29)</name>
    <dbReference type="NCBI Taxonomy" id="1242864"/>
    <lineage>
        <taxon>Bacteria</taxon>
        <taxon>Pseudomonadati</taxon>
        <taxon>Myxococcota</taxon>
        <taxon>Myxococcia</taxon>
        <taxon>Myxococcales</taxon>
        <taxon>Cystobacterineae</taxon>
        <taxon>Archangiaceae</taxon>
        <taxon>Cystobacter</taxon>
    </lineage>
</organism>
<dbReference type="OrthoDB" id="5512729at2"/>
<evidence type="ECO:0000313" key="2">
    <source>
        <dbReference type="EMBL" id="EPX57619.1"/>
    </source>
</evidence>
<protein>
    <recommendedName>
        <fullName evidence="4">Serine/threonine protein kinase</fullName>
    </recommendedName>
</protein>
<dbReference type="RefSeq" id="WP_002628955.1">
    <property type="nucleotide sequence ID" value="NZ_ANAH02000034.1"/>
</dbReference>
<gene>
    <name evidence="2" type="ORF">D187_004859</name>
</gene>
<dbReference type="AlphaFoldDB" id="S9Q8I8"/>
<sequence length="166" mass="17781">MVPNKFALLGCALLLVMSSGCPGTATGGVALRPDGTPGPEKCPEESKKAMSYLRMFVGEGGWVQIDANQSSARTITLYEGPIESVLEDNLGLLESPARLYGRVWTSGPQATLRYYEAQPMKGGAKIPICAVARLGFEQLRKRPESKPGTALLDSSSAAVFIVDEFR</sequence>
<reference evidence="2" key="1">
    <citation type="submission" date="2013-05" db="EMBL/GenBank/DDBJ databases">
        <title>Genome assembly of Cystobacter fuscus DSM 2262.</title>
        <authorList>
            <person name="Sharma G."/>
            <person name="Khatri I."/>
            <person name="Kaur C."/>
            <person name="Mayilraj S."/>
            <person name="Subramanian S."/>
        </authorList>
    </citation>
    <scope>NUCLEOTIDE SEQUENCE [LARGE SCALE GENOMIC DNA]</scope>
    <source>
        <strain evidence="2">DSM 2262</strain>
    </source>
</reference>
<comment type="caution">
    <text evidence="2">The sequence shown here is derived from an EMBL/GenBank/DDBJ whole genome shotgun (WGS) entry which is preliminary data.</text>
</comment>
<proteinExistence type="predicted"/>
<evidence type="ECO:0000313" key="3">
    <source>
        <dbReference type="Proteomes" id="UP000011682"/>
    </source>
</evidence>
<evidence type="ECO:0000256" key="1">
    <source>
        <dbReference type="SAM" id="SignalP"/>
    </source>
</evidence>
<feature type="signal peptide" evidence="1">
    <location>
        <begin position="1"/>
        <end position="27"/>
    </location>
</feature>